<gene>
    <name evidence="1" type="ORF">S01H4_00353</name>
</gene>
<accession>X0ZX53</accession>
<proteinExistence type="predicted"/>
<protein>
    <submittedName>
        <fullName evidence="1">Uncharacterized protein</fullName>
    </submittedName>
</protein>
<organism evidence="1">
    <name type="scientific">marine sediment metagenome</name>
    <dbReference type="NCBI Taxonomy" id="412755"/>
    <lineage>
        <taxon>unclassified sequences</taxon>
        <taxon>metagenomes</taxon>
        <taxon>ecological metagenomes</taxon>
    </lineage>
</organism>
<dbReference type="AlphaFoldDB" id="X0ZX53"/>
<name>X0ZX53_9ZZZZ</name>
<sequence>MEEVVQVEVEVGGVWEEQDQAQDQRDSVFVQVAEIRLLILSEPLVILSNVQNAG</sequence>
<reference evidence="1" key="1">
    <citation type="journal article" date="2014" name="Front. Microbiol.">
        <title>High frequency of phylogenetically diverse reductive dehalogenase-homologous genes in deep subseafloor sedimentary metagenomes.</title>
        <authorList>
            <person name="Kawai M."/>
            <person name="Futagami T."/>
            <person name="Toyoda A."/>
            <person name="Takaki Y."/>
            <person name="Nishi S."/>
            <person name="Hori S."/>
            <person name="Arai W."/>
            <person name="Tsubouchi T."/>
            <person name="Morono Y."/>
            <person name="Uchiyama I."/>
            <person name="Ito T."/>
            <person name="Fujiyama A."/>
            <person name="Inagaki F."/>
            <person name="Takami H."/>
        </authorList>
    </citation>
    <scope>NUCLEOTIDE SEQUENCE</scope>
    <source>
        <strain evidence="1">Expedition CK06-06</strain>
    </source>
</reference>
<dbReference type="EMBL" id="BART01000045">
    <property type="protein sequence ID" value="GAG62457.1"/>
    <property type="molecule type" value="Genomic_DNA"/>
</dbReference>
<evidence type="ECO:0000313" key="1">
    <source>
        <dbReference type="EMBL" id="GAG62457.1"/>
    </source>
</evidence>
<comment type="caution">
    <text evidence="1">The sequence shown here is derived from an EMBL/GenBank/DDBJ whole genome shotgun (WGS) entry which is preliminary data.</text>
</comment>